<keyword evidence="3" id="KW-0722">Serine protease inhibitor</keyword>
<evidence type="ECO:0000256" key="3">
    <source>
        <dbReference type="ARBA" id="ARBA00022900"/>
    </source>
</evidence>
<keyword evidence="5" id="KW-1185">Reference proteome</keyword>
<dbReference type="GO" id="GO:0004867">
    <property type="term" value="F:serine-type endopeptidase inhibitor activity"/>
    <property type="evidence" value="ECO:0007669"/>
    <property type="project" value="UniProtKB-KW"/>
</dbReference>
<comment type="similarity">
    <text evidence="1">Belongs to the protease inhibitor I13 (potato type I serine protease inhibitor) family.</text>
</comment>
<evidence type="ECO:0000256" key="1">
    <source>
        <dbReference type="ARBA" id="ARBA00008210"/>
    </source>
</evidence>
<dbReference type="InterPro" id="IPR036354">
    <property type="entry name" value="Prot_inh_pot1_sf"/>
</dbReference>
<dbReference type="SUPFAM" id="SSF54654">
    <property type="entry name" value="CI-2 family of serine protease inhibitors"/>
    <property type="match status" value="1"/>
</dbReference>
<keyword evidence="2" id="KW-0646">Protease inhibitor</keyword>
<proteinExistence type="inferred from homology"/>
<reference evidence="4" key="1">
    <citation type="submission" date="2023-08" db="EMBL/GenBank/DDBJ databases">
        <title>A de novo genome assembly of Solanum verrucosum Schlechtendal, a Mexican diploid species geographically isolated from the other diploid A-genome species in potato relatives.</title>
        <authorList>
            <person name="Hosaka K."/>
        </authorList>
    </citation>
    <scope>NUCLEOTIDE SEQUENCE</scope>
    <source>
        <tissue evidence="4">Young leaves</tissue>
    </source>
</reference>
<dbReference type="AlphaFoldDB" id="A0AAF0UMR8"/>
<protein>
    <submittedName>
        <fullName evidence="4">Uncharacterized protein</fullName>
    </submittedName>
</protein>
<gene>
    <name evidence="4" type="ORF">MTR67_041291</name>
</gene>
<evidence type="ECO:0000256" key="2">
    <source>
        <dbReference type="ARBA" id="ARBA00022690"/>
    </source>
</evidence>
<evidence type="ECO:0000313" key="4">
    <source>
        <dbReference type="EMBL" id="WMV47906.1"/>
    </source>
</evidence>
<dbReference type="Proteomes" id="UP001234989">
    <property type="component" value="Chromosome 9"/>
</dbReference>
<dbReference type="EMBL" id="CP133620">
    <property type="protein sequence ID" value="WMV47906.1"/>
    <property type="molecule type" value="Genomic_DNA"/>
</dbReference>
<sequence length="29" mass="3226">MVMPANYVCGRVFLAVDWEAIVKVTPKMG</sequence>
<name>A0AAF0UMR8_SOLVR</name>
<evidence type="ECO:0000313" key="5">
    <source>
        <dbReference type="Proteomes" id="UP001234989"/>
    </source>
</evidence>
<accession>A0AAF0UMR8</accession>
<organism evidence="4 5">
    <name type="scientific">Solanum verrucosum</name>
    <dbReference type="NCBI Taxonomy" id="315347"/>
    <lineage>
        <taxon>Eukaryota</taxon>
        <taxon>Viridiplantae</taxon>
        <taxon>Streptophyta</taxon>
        <taxon>Embryophyta</taxon>
        <taxon>Tracheophyta</taxon>
        <taxon>Spermatophyta</taxon>
        <taxon>Magnoliopsida</taxon>
        <taxon>eudicotyledons</taxon>
        <taxon>Gunneridae</taxon>
        <taxon>Pentapetalae</taxon>
        <taxon>asterids</taxon>
        <taxon>lamiids</taxon>
        <taxon>Solanales</taxon>
        <taxon>Solanaceae</taxon>
        <taxon>Solanoideae</taxon>
        <taxon>Solaneae</taxon>
        <taxon>Solanum</taxon>
    </lineage>
</organism>